<dbReference type="InterPro" id="IPR001638">
    <property type="entry name" value="Solute-binding_3/MltF_N"/>
</dbReference>
<evidence type="ECO:0000256" key="1">
    <source>
        <dbReference type="ARBA" id="ARBA00010333"/>
    </source>
</evidence>
<dbReference type="PANTHER" id="PTHR35936:SF17">
    <property type="entry name" value="ARGININE-BINDING EXTRACELLULAR PROTEIN ARTP"/>
    <property type="match status" value="1"/>
</dbReference>
<feature type="domain" description="Solute-binding protein family 3/N-terminal" evidence="3">
    <location>
        <begin position="33"/>
        <end position="239"/>
    </location>
</feature>
<evidence type="ECO:0000256" key="2">
    <source>
        <dbReference type="ARBA" id="ARBA00022729"/>
    </source>
</evidence>
<keyword evidence="5" id="KW-1185">Reference proteome</keyword>
<evidence type="ECO:0000259" key="3">
    <source>
        <dbReference type="Pfam" id="PF00497"/>
    </source>
</evidence>
<evidence type="ECO:0000313" key="5">
    <source>
        <dbReference type="Proteomes" id="UP000257039"/>
    </source>
</evidence>
<dbReference type="AlphaFoldDB" id="A0A4V1IPB4"/>
<sequence>MLISCFFSGLLWAEAQVLYADYRHRPPEMVRVIEANTFYGPLRDILEEAARKIGYTISWRFAPFPRSLEDLKNGRIDIIPRTIKTKERESYVLYLGPIGYQQKDIHFLVTKGMESSINSYDDLYQFRVGVKRRTAYFPKFDKDERIRKVIALDDNNMAEMIIKNRFSVMIILDTDAIESALTKLDYSNYAYANYKYVQKIGNYYGMSKKSINTDKFELLNSAIKEMIVEGRVTYFYEKYNIDAPLK</sequence>
<comment type="similarity">
    <text evidence="1">Belongs to the bacterial solute-binding protein 3 family.</text>
</comment>
<protein>
    <submittedName>
        <fullName evidence="4">Amino acid ABC transporter substrate-binding protein</fullName>
    </submittedName>
</protein>
<organism evidence="4 5">
    <name type="scientific">Zooshikella ganghwensis</name>
    <dbReference type="NCBI Taxonomy" id="202772"/>
    <lineage>
        <taxon>Bacteria</taxon>
        <taxon>Pseudomonadati</taxon>
        <taxon>Pseudomonadota</taxon>
        <taxon>Gammaproteobacteria</taxon>
        <taxon>Oceanospirillales</taxon>
        <taxon>Zooshikellaceae</taxon>
        <taxon>Zooshikella</taxon>
    </lineage>
</organism>
<keyword evidence="2" id="KW-0732">Signal</keyword>
<dbReference type="EMBL" id="NDXW01000001">
    <property type="protein sequence ID" value="RDH46641.1"/>
    <property type="molecule type" value="Genomic_DNA"/>
</dbReference>
<evidence type="ECO:0000313" key="4">
    <source>
        <dbReference type="EMBL" id="RDH46641.1"/>
    </source>
</evidence>
<reference evidence="4 5" key="1">
    <citation type="submission" date="2017-04" db="EMBL/GenBank/DDBJ databases">
        <title>Draft genome sequence of Zooshikella ganghwensis VG4 isolated from Red Sea sediments.</title>
        <authorList>
            <person name="Rehman Z."/>
            <person name="Alam I."/>
            <person name="Kamau A."/>
            <person name="Bajic V."/>
            <person name="Leiknes T."/>
        </authorList>
    </citation>
    <scope>NUCLEOTIDE SEQUENCE [LARGE SCALE GENOMIC DNA]</scope>
    <source>
        <strain evidence="4 5">VG4</strain>
    </source>
</reference>
<name>A0A4V1IPB4_9GAMM</name>
<dbReference type="Proteomes" id="UP000257039">
    <property type="component" value="Unassembled WGS sequence"/>
</dbReference>
<comment type="caution">
    <text evidence="4">The sequence shown here is derived from an EMBL/GenBank/DDBJ whole genome shotgun (WGS) entry which is preliminary data.</text>
</comment>
<proteinExistence type="inferred from homology"/>
<gene>
    <name evidence="4" type="ORF">B9G39_04625</name>
</gene>
<accession>A0A4V1IPB4</accession>
<dbReference type="Pfam" id="PF00497">
    <property type="entry name" value="SBP_bac_3"/>
    <property type="match status" value="1"/>
</dbReference>
<dbReference type="SUPFAM" id="SSF53850">
    <property type="entry name" value="Periplasmic binding protein-like II"/>
    <property type="match status" value="1"/>
</dbReference>
<dbReference type="PANTHER" id="PTHR35936">
    <property type="entry name" value="MEMBRANE-BOUND LYTIC MUREIN TRANSGLYCOSYLASE F"/>
    <property type="match status" value="1"/>
</dbReference>
<dbReference type="Gene3D" id="3.40.190.10">
    <property type="entry name" value="Periplasmic binding protein-like II"/>
    <property type="match status" value="2"/>
</dbReference>